<reference evidence="3" key="1">
    <citation type="journal article" date="2019" name="Int. J. Syst. Evol. Microbiol.">
        <title>The Global Catalogue of Microorganisms (GCM) 10K type strain sequencing project: providing services to taxonomists for standard genome sequencing and annotation.</title>
        <authorList>
            <consortium name="The Broad Institute Genomics Platform"/>
            <consortium name="The Broad Institute Genome Sequencing Center for Infectious Disease"/>
            <person name="Wu L."/>
            <person name="Ma J."/>
        </authorList>
    </citation>
    <scope>NUCLEOTIDE SEQUENCE [LARGE SCALE GENOMIC DNA]</scope>
    <source>
        <strain evidence="3">JCM 31037</strain>
    </source>
</reference>
<comment type="caution">
    <text evidence="2">The sequence shown here is derived from an EMBL/GenBank/DDBJ whole genome shotgun (WGS) entry which is preliminary data.</text>
</comment>
<dbReference type="EMBL" id="JBHTMP010000005">
    <property type="protein sequence ID" value="MFD1320405.1"/>
    <property type="molecule type" value="Genomic_DNA"/>
</dbReference>
<feature type="transmembrane region" description="Helical" evidence="1">
    <location>
        <begin position="334"/>
        <end position="354"/>
    </location>
</feature>
<evidence type="ECO:0000313" key="2">
    <source>
        <dbReference type="EMBL" id="MFD1320405.1"/>
    </source>
</evidence>
<protein>
    <submittedName>
        <fullName evidence="2">Low temperature requirement protein A</fullName>
    </submittedName>
</protein>
<feature type="transmembrane region" description="Helical" evidence="1">
    <location>
        <begin position="92"/>
        <end position="109"/>
    </location>
</feature>
<name>A0ABW3YAG7_9ACTN</name>
<proteinExistence type="predicted"/>
<dbReference type="PANTHER" id="PTHR36840:SF1">
    <property type="entry name" value="BLL5714 PROTEIN"/>
    <property type="match status" value="1"/>
</dbReference>
<feature type="transmembrane region" description="Helical" evidence="1">
    <location>
        <begin position="185"/>
        <end position="203"/>
    </location>
</feature>
<feature type="transmembrane region" description="Helical" evidence="1">
    <location>
        <begin position="224"/>
        <end position="246"/>
    </location>
</feature>
<dbReference type="Proteomes" id="UP001597260">
    <property type="component" value="Unassembled WGS sequence"/>
</dbReference>
<dbReference type="RefSeq" id="WP_377567368.1">
    <property type="nucleotide sequence ID" value="NZ_JBHTMP010000005.1"/>
</dbReference>
<keyword evidence="1" id="KW-0812">Transmembrane</keyword>
<feature type="transmembrane region" description="Helical" evidence="1">
    <location>
        <begin position="366"/>
        <end position="383"/>
    </location>
</feature>
<feature type="transmembrane region" description="Helical" evidence="1">
    <location>
        <begin position="151"/>
        <end position="173"/>
    </location>
</feature>
<evidence type="ECO:0000256" key="1">
    <source>
        <dbReference type="SAM" id="Phobius"/>
    </source>
</evidence>
<dbReference type="Pfam" id="PF06772">
    <property type="entry name" value="LtrA"/>
    <property type="match status" value="1"/>
</dbReference>
<feature type="transmembrane region" description="Helical" evidence="1">
    <location>
        <begin position="295"/>
        <end position="314"/>
    </location>
</feature>
<dbReference type="InterPro" id="IPR010640">
    <property type="entry name" value="Low_temperature_requirement_A"/>
</dbReference>
<feature type="transmembrane region" description="Helical" evidence="1">
    <location>
        <begin position="389"/>
        <end position="409"/>
    </location>
</feature>
<evidence type="ECO:0000313" key="3">
    <source>
        <dbReference type="Proteomes" id="UP001597260"/>
    </source>
</evidence>
<accession>A0ABW3YAG7</accession>
<dbReference type="PANTHER" id="PTHR36840">
    <property type="entry name" value="BLL5714 PROTEIN"/>
    <property type="match status" value="1"/>
</dbReference>
<organism evidence="2 3">
    <name type="scientific">Micromonospora sonneratiae</name>
    <dbReference type="NCBI Taxonomy" id="1184706"/>
    <lineage>
        <taxon>Bacteria</taxon>
        <taxon>Bacillati</taxon>
        <taxon>Actinomycetota</taxon>
        <taxon>Actinomycetes</taxon>
        <taxon>Micromonosporales</taxon>
        <taxon>Micromonosporaceae</taxon>
        <taxon>Micromonospora</taxon>
    </lineage>
</organism>
<keyword evidence="1" id="KW-1133">Transmembrane helix</keyword>
<sequence length="431" mass="47208">MRGPGSLIGRRADRLPLGIQMVTERTEVTTAELFFDLVFVFAFVQVTTLMTEDPTALGVVRSLLVLAMLWWAWSLFTWLGNRVKANYGLSRLVLLGATPVMFVLVITIRETFDDFPGGLDGPIVFATGYLLVRLLYSALRVYAAPDITWIDIWALAVPMVAGTGLLFVAALLPQHLFEKPFHVELAQIGFWALAVLIEYGTGLGLRMPTRRIFAARHWAERHRLIMIIALGESLISIGLGGSDLAISWGLVWASMVAVVLAGALEWTYFDVVALAGEQSLATATAEQRVNLARHAYTFLHLPMIAGVILLSFGLKHTPYFLETESQRPGDPMHGLDLFSLYGGVVLFLLGTVAFQVRITNLVRTNIWSRLITALLLLALIPVAGKLPALHALILLTALTVTLALVEVKVAGEQRLRLRATALAEEPGPAGH</sequence>
<keyword evidence="1" id="KW-0472">Membrane</keyword>
<gene>
    <name evidence="2" type="ORF">ACFQ4H_04785</name>
</gene>
<feature type="transmembrane region" description="Helical" evidence="1">
    <location>
        <begin position="33"/>
        <end position="51"/>
    </location>
</feature>
<feature type="transmembrane region" description="Helical" evidence="1">
    <location>
        <begin position="121"/>
        <end position="139"/>
    </location>
</feature>
<feature type="transmembrane region" description="Helical" evidence="1">
    <location>
        <begin position="252"/>
        <end position="275"/>
    </location>
</feature>
<keyword evidence="3" id="KW-1185">Reference proteome</keyword>
<feature type="transmembrane region" description="Helical" evidence="1">
    <location>
        <begin position="63"/>
        <end position="80"/>
    </location>
</feature>